<keyword evidence="3" id="KW-1185">Reference proteome</keyword>
<reference evidence="2" key="1">
    <citation type="submission" date="2023-10" db="EMBL/GenBank/DDBJ databases">
        <authorList>
            <person name="Domelevo Entfellner J.-B."/>
        </authorList>
    </citation>
    <scope>NUCLEOTIDE SEQUENCE</scope>
</reference>
<feature type="region of interest" description="Disordered" evidence="1">
    <location>
        <begin position="66"/>
        <end position="105"/>
    </location>
</feature>
<evidence type="ECO:0000256" key="1">
    <source>
        <dbReference type="SAM" id="MobiDB-lite"/>
    </source>
</evidence>
<evidence type="ECO:0000313" key="2">
    <source>
        <dbReference type="EMBL" id="CAJ1967179.1"/>
    </source>
</evidence>
<dbReference type="EMBL" id="OY731404">
    <property type="protein sequence ID" value="CAJ1967179.1"/>
    <property type="molecule type" value="Genomic_DNA"/>
</dbReference>
<gene>
    <name evidence="2" type="ORF">AYBTSS11_LOCUS21043</name>
</gene>
<evidence type="ECO:0000313" key="3">
    <source>
        <dbReference type="Proteomes" id="UP001189624"/>
    </source>
</evidence>
<proteinExistence type="predicted"/>
<name>A0AA86SV12_9FABA</name>
<dbReference type="Gramene" id="rna-AYBTSS11_LOCUS21043">
    <property type="protein sequence ID" value="CAJ1967179.1"/>
    <property type="gene ID" value="gene-AYBTSS11_LOCUS21043"/>
</dbReference>
<accession>A0AA86SV12</accession>
<sequence>MKEKQKETSDRGFAHVVICEEYEKQTKGGLLAKIEEDSSKSKPFLTVNHAITENHIVPFSDFRGDCDGEDDIADEAYNSDGYDNDEYDDGDGDGSEENKEFDACDQKNTRQKRLLELYSLVAEEKIKNQLPLAPVDAYLKSNLCG</sequence>
<feature type="compositionally biased region" description="Basic and acidic residues" evidence="1">
    <location>
        <begin position="96"/>
        <end position="105"/>
    </location>
</feature>
<dbReference type="Proteomes" id="UP001189624">
    <property type="component" value="Chromosome 7"/>
</dbReference>
<organism evidence="2 3">
    <name type="scientific">Sphenostylis stenocarpa</name>
    <dbReference type="NCBI Taxonomy" id="92480"/>
    <lineage>
        <taxon>Eukaryota</taxon>
        <taxon>Viridiplantae</taxon>
        <taxon>Streptophyta</taxon>
        <taxon>Embryophyta</taxon>
        <taxon>Tracheophyta</taxon>
        <taxon>Spermatophyta</taxon>
        <taxon>Magnoliopsida</taxon>
        <taxon>eudicotyledons</taxon>
        <taxon>Gunneridae</taxon>
        <taxon>Pentapetalae</taxon>
        <taxon>rosids</taxon>
        <taxon>fabids</taxon>
        <taxon>Fabales</taxon>
        <taxon>Fabaceae</taxon>
        <taxon>Papilionoideae</taxon>
        <taxon>50 kb inversion clade</taxon>
        <taxon>NPAAA clade</taxon>
        <taxon>indigoferoid/millettioid clade</taxon>
        <taxon>Phaseoleae</taxon>
        <taxon>Sphenostylis</taxon>
    </lineage>
</organism>
<protein>
    <submittedName>
        <fullName evidence="2">Uncharacterized protein</fullName>
    </submittedName>
</protein>
<dbReference type="AlphaFoldDB" id="A0AA86SV12"/>
<feature type="compositionally biased region" description="Acidic residues" evidence="1">
    <location>
        <begin position="82"/>
        <end position="95"/>
    </location>
</feature>